<organism evidence="1">
    <name type="scientific">marine sediment metagenome</name>
    <dbReference type="NCBI Taxonomy" id="412755"/>
    <lineage>
        <taxon>unclassified sequences</taxon>
        <taxon>metagenomes</taxon>
        <taxon>ecological metagenomes</taxon>
    </lineage>
</organism>
<gene>
    <name evidence="1" type="ORF">LCGC14_0089360</name>
</gene>
<dbReference type="InterPro" id="IPR011050">
    <property type="entry name" value="Pectin_lyase_fold/virulence"/>
</dbReference>
<dbReference type="SUPFAM" id="SSF51126">
    <property type="entry name" value="Pectin lyase-like"/>
    <property type="match status" value="1"/>
</dbReference>
<dbReference type="AlphaFoldDB" id="A0A0F9XX89"/>
<accession>A0A0F9XX89</accession>
<dbReference type="InterPro" id="IPR012334">
    <property type="entry name" value="Pectin_lyas_fold"/>
</dbReference>
<reference evidence="1" key="1">
    <citation type="journal article" date="2015" name="Nature">
        <title>Complex archaea that bridge the gap between prokaryotes and eukaryotes.</title>
        <authorList>
            <person name="Spang A."/>
            <person name="Saw J.H."/>
            <person name="Jorgensen S.L."/>
            <person name="Zaremba-Niedzwiedzka K."/>
            <person name="Martijn J."/>
            <person name="Lind A.E."/>
            <person name="van Eijk R."/>
            <person name="Schleper C."/>
            <person name="Guy L."/>
            <person name="Ettema T.J."/>
        </authorList>
    </citation>
    <scope>NUCLEOTIDE SEQUENCE</scope>
</reference>
<sequence length="568" mass="61307">MSDYLPFTEAVERFGGNEERIHQFVNDPANTGAYTDSEGRQVETLPVLAARSADLENRMGDATDPTDPTKAAAILAFKQDSPSAVPTNAYNKLSYFVEAEDYGAKGNGIDDDTLAIRKALDEKKYVLLRPGRTYVVHGLDSVERGALMCIVGRAKIRVPDGIASYGFRIIHSNFDFCGVDIDGGDMGPYNTPLAPPPPGERVGLHIGNSFGTGAQLQNISVQNSEIYGFDYAGMYGAEVQIGFVFGHRVSFHNVNCHHNYVNWWLSPRFEYIQGTLCYGYEGYVGILVQAGNIKFTGGAFENNAENCQLATGENDAHGGFVNTSFNHAIGWGLRAANIQNGMAFTGCFFWYGPIELNNCTGIQIRNGEIVNSPITIAGGGVNSIDDNYTRDPITPTLIGYTFTTFRRNRTSSTDTSFVPVYGDVYAQAQATGYGALPTAISTAGAKVSLNCVYGTLKWQGADAPWLQLGSKLAVGRTGMYQVDASLTLTIGDSDEIIGLSAARYNSASELMEEFPVSSPYGAGEVECSVSLSNRMLCQTGDTIDFLISTRTASNSTLNKINVKVSSVD</sequence>
<proteinExistence type="predicted"/>
<protein>
    <recommendedName>
        <fullName evidence="2">Pectate lyase superfamily protein domain-containing protein</fullName>
    </recommendedName>
</protein>
<comment type="caution">
    <text evidence="1">The sequence shown here is derived from an EMBL/GenBank/DDBJ whole genome shotgun (WGS) entry which is preliminary data.</text>
</comment>
<evidence type="ECO:0000313" key="1">
    <source>
        <dbReference type="EMBL" id="KKO04042.1"/>
    </source>
</evidence>
<evidence type="ECO:0008006" key="2">
    <source>
        <dbReference type="Google" id="ProtNLM"/>
    </source>
</evidence>
<dbReference type="EMBL" id="LAZR01000024">
    <property type="protein sequence ID" value="KKO04042.1"/>
    <property type="molecule type" value="Genomic_DNA"/>
</dbReference>
<dbReference type="Gene3D" id="2.160.20.10">
    <property type="entry name" value="Single-stranded right-handed beta-helix, Pectin lyase-like"/>
    <property type="match status" value="1"/>
</dbReference>
<name>A0A0F9XX89_9ZZZZ</name>